<gene>
    <name evidence="2" type="ORF">EW146_g3205</name>
</gene>
<dbReference type="PANTHER" id="PTHR11439">
    <property type="entry name" value="GAG-POL-RELATED RETROTRANSPOSON"/>
    <property type="match status" value="1"/>
</dbReference>
<keyword evidence="1" id="KW-0812">Transmembrane</keyword>
<evidence type="ECO:0008006" key="4">
    <source>
        <dbReference type="Google" id="ProtNLM"/>
    </source>
</evidence>
<name>A0A4S4LYQ5_9AGAM</name>
<dbReference type="Proteomes" id="UP000310158">
    <property type="component" value="Unassembled WGS sequence"/>
</dbReference>
<keyword evidence="1" id="KW-1133">Transmembrane helix</keyword>
<accession>A0A4S4LYQ5</accession>
<dbReference type="EMBL" id="SGPL01000103">
    <property type="protein sequence ID" value="THH17645.1"/>
    <property type="molecule type" value="Genomic_DNA"/>
</dbReference>
<feature type="transmembrane region" description="Helical" evidence="1">
    <location>
        <begin position="12"/>
        <end position="32"/>
    </location>
</feature>
<keyword evidence="3" id="KW-1185">Reference proteome</keyword>
<dbReference type="PANTHER" id="PTHR11439:SF463">
    <property type="entry name" value="REVERSE TRANSCRIPTASE TY1_COPIA-TYPE DOMAIN-CONTAINING PROTEIN"/>
    <property type="match status" value="1"/>
</dbReference>
<dbReference type="CDD" id="cd09272">
    <property type="entry name" value="RNase_HI_RT_Ty1"/>
    <property type="match status" value="1"/>
</dbReference>
<dbReference type="OrthoDB" id="3245956at2759"/>
<reference evidence="2 3" key="1">
    <citation type="submission" date="2019-02" db="EMBL/GenBank/DDBJ databases">
        <title>Genome sequencing of the rare red list fungi Bondarzewia mesenterica.</title>
        <authorList>
            <person name="Buettner E."/>
            <person name="Kellner H."/>
        </authorList>
    </citation>
    <scope>NUCLEOTIDE SEQUENCE [LARGE SCALE GENOMIC DNA]</scope>
    <source>
        <strain evidence="2 3">DSM 108281</strain>
    </source>
</reference>
<evidence type="ECO:0000313" key="2">
    <source>
        <dbReference type="EMBL" id="THH17645.1"/>
    </source>
</evidence>
<sequence>MDLPTRLSYSHRSVMLILLAVLMMEGLPVLRIRVGDVSWSSKLQGLVVQSTTEAEFISAVKVGREIVWMHHLLSELGYEVKGLSILRIDNQSAINVVKNPGHHGRMKHLDLRFFWLCDQVEAGGIQPLHNPTEEMVADVVTKVVPPEQVDICRKLMGLKE</sequence>
<organism evidence="2 3">
    <name type="scientific">Bondarzewia mesenterica</name>
    <dbReference type="NCBI Taxonomy" id="1095465"/>
    <lineage>
        <taxon>Eukaryota</taxon>
        <taxon>Fungi</taxon>
        <taxon>Dikarya</taxon>
        <taxon>Basidiomycota</taxon>
        <taxon>Agaricomycotina</taxon>
        <taxon>Agaricomycetes</taxon>
        <taxon>Russulales</taxon>
        <taxon>Bondarzewiaceae</taxon>
        <taxon>Bondarzewia</taxon>
    </lineage>
</organism>
<evidence type="ECO:0000256" key="1">
    <source>
        <dbReference type="SAM" id="Phobius"/>
    </source>
</evidence>
<evidence type="ECO:0000313" key="3">
    <source>
        <dbReference type="Proteomes" id="UP000310158"/>
    </source>
</evidence>
<comment type="caution">
    <text evidence="2">The sequence shown here is derived from an EMBL/GenBank/DDBJ whole genome shotgun (WGS) entry which is preliminary data.</text>
</comment>
<proteinExistence type="predicted"/>
<dbReference type="AlphaFoldDB" id="A0A4S4LYQ5"/>
<keyword evidence="1" id="KW-0472">Membrane</keyword>
<protein>
    <recommendedName>
        <fullName evidence="4">Reverse transcriptase Ty1/copia-type domain-containing protein</fullName>
    </recommendedName>
</protein>